<evidence type="ECO:0000313" key="1">
    <source>
        <dbReference type="EMBL" id="SHM50015.1"/>
    </source>
</evidence>
<dbReference type="InterPro" id="IPR007344">
    <property type="entry name" value="GrpB/CoaE"/>
</dbReference>
<dbReference type="Gene3D" id="3.30.460.10">
    <property type="entry name" value="Beta Polymerase, domain 2"/>
    <property type="match status" value="1"/>
</dbReference>
<name>A0A1M7JAH3_9BACL</name>
<protein>
    <submittedName>
        <fullName evidence="1">GrpB domain, predicted nucleotidyltransferase, UPF0157 family</fullName>
    </submittedName>
</protein>
<keyword evidence="2" id="KW-1185">Reference proteome</keyword>
<dbReference type="EMBL" id="FRCF01000012">
    <property type="protein sequence ID" value="SHM50015.1"/>
    <property type="molecule type" value="Genomic_DNA"/>
</dbReference>
<dbReference type="PANTHER" id="PTHR34822">
    <property type="entry name" value="GRPB DOMAIN PROTEIN (AFU_ORTHOLOGUE AFUA_1G01530)"/>
    <property type="match status" value="1"/>
</dbReference>
<dbReference type="Proteomes" id="UP000184206">
    <property type="component" value="Unassembled WGS sequence"/>
</dbReference>
<dbReference type="AlphaFoldDB" id="A0A1M7JAH3"/>
<reference evidence="1 2" key="1">
    <citation type="submission" date="2016-11" db="EMBL/GenBank/DDBJ databases">
        <authorList>
            <person name="Jaros S."/>
            <person name="Januszkiewicz K."/>
            <person name="Wedrychowicz H."/>
        </authorList>
    </citation>
    <scope>NUCLEOTIDE SEQUENCE [LARGE SCALE GENOMIC DNA]</scope>
    <source>
        <strain evidence="1 2">DSM 16010</strain>
    </source>
</reference>
<dbReference type="RefSeq" id="WP_072710689.1">
    <property type="nucleotide sequence ID" value="NZ_FRCF01000012.1"/>
</dbReference>
<gene>
    <name evidence="1" type="ORF">SAMN02745189_02270</name>
</gene>
<organism evidence="1 2">
    <name type="scientific">Lacicoccus alkaliphilus DSM 16010</name>
    <dbReference type="NCBI Taxonomy" id="1123231"/>
    <lineage>
        <taxon>Bacteria</taxon>
        <taxon>Bacillati</taxon>
        <taxon>Bacillota</taxon>
        <taxon>Bacilli</taxon>
        <taxon>Bacillales</taxon>
        <taxon>Salinicoccaceae</taxon>
        <taxon>Lacicoccus</taxon>
    </lineage>
</organism>
<dbReference type="OrthoDB" id="2417791at2"/>
<sequence length="169" mass="19885">MLTMNEYYNITKHHYMEASMEMLEHFRENVIEVHHIGSTSIKEVKGYNDIDVLVILKTITDVSDLAEILMAEGYEIVEDFNRYFSEETIARGKFGAFNVNFIFTPRNLNKKSQILFCKKVLKEDQARLSTFQTLKKQYDDGELNEDQYEERKRRFFSDLLDSAADLKSV</sequence>
<evidence type="ECO:0000313" key="2">
    <source>
        <dbReference type="Proteomes" id="UP000184206"/>
    </source>
</evidence>
<accession>A0A1M7JAH3</accession>
<dbReference type="GO" id="GO:0016740">
    <property type="term" value="F:transferase activity"/>
    <property type="evidence" value="ECO:0007669"/>
    <property type="project" value="UniProtKB-KW"/>
</dbReference>
<dbReference type="SUPFAM" id="SSF81301">
    <property type="entry name" value="Nucleotidyltransferase"/>
    <property type="match status" value="1"/>
</dbReference>
<dbReference type="STRING" id="1123231.SAMN02745189_02270"/>
<proteinExistence type="predicted"/>
<dbReference type="InterPro" id="IPR043519">
    <property type="entry name" value="NT_sf"/>
</dbReference>
<keyword evidence="1" id="KW-0808">Transferase</keyword>
<dbReference type="PANTHER" id="PTHR34822:SF1">
    <property type="entry name" value="GRPB FAMILY PROTEIN"/>
    <property type="match status" value="1"/>
</dbReference>
<dbReference type="Pfam" id="PF04229">
    <property type="entry name" value="GrpB"/>
    <property type="match status" value="1"/>
</dbReference>